<keyword evidence="2" id="KW-1185">Reference proteome</keyword>
<gene>
    <name evidence="1" type="ORF">CEUSTIGMA_g5400.t1</name>
</gene>
<dbReference type="AlphaFoldDB" id="A0A250X4E6"/>
<protein>
    <recommendedName>
        <fullName evidence="3">Pherophorin domain-containing protein</fullName>
    </recommendedName>
</protein>
<dbReference type="Proteomes" id="UP000232323">
    <property type="component" value="Unassembled WGS sequence"/>
</dbReference>
<comment type="caution">
    <text evidence="1">The sequence shown here is derived from an EMBL/GenBank/DDBJ whole genome shotgun (WGS) entry which is preliminary data.</text>
</comment>
<name>A0A250X4E6_9CHLO</name>
<proteinExistence type="predicted"/>
<evidence type="ECO:0000313" key="2">
    <source>
        <dbReference type="Proteomes" id="UP000232323"/>
    </source>
</evidence>
<dbReference type="EMBL" id="BEGY01000028">
    <property type="protein sequence ID" value="GAX77958.1"/>
    <property type="molecule type" value="Genomic_DNA"/>
</dbReference>
<reference evidence="1 2" key="1">
    <citation type="submission" date="2017-08" db="EMBL/GenBank/DDBJ databases">
        <title>Acidophilic green algal genome provides insights into adaptation to an acidic environment.</title>
        <authorList>
            <person name="Hirooka S."/>
            <person name="Hirose Y."/>
            <person name="Kanesaki Y."/>
            <person name="Higuchi S."/>
            <person name="Fujiwara T."/>
            <person name="Onuma R."/>
            <person name="Era A."/>
            <person name="Ohbayashi R."/>
            <person name="Uzuka A."/>
            <person name="Nozaki H."/>
            <person name="Yoshikawa H."/>
            <person name="Miyagishima S.Y."/>
        </authorList>
    </citation>
    <scope>NUCLEOTIDE SEQUENCE [LARGE SCALE GENOMIC DNA]</scope>
    <source>
        <strain evidence="1 2">NIES-2499</strain>
    </source>
</reference>
<accession>A0A250X4E6</accession>
<evidence type="ECO:0000313" key="1">
    <source>
        <dbReference type="EMBL" id="GAX77958.1"/>
    </source>
</evidence>
<dbReference type="OrthoDB" id="531844at2759"/>
<organism evidence="1 2">
    <name type="scientific">Chlamydomonas eustigma</name>
    <dbReference type="NCBI Taxonomy" id="1157962"/>
    <lineage>
        <taxon>Eukaryota</taxon>
        <taxon>Viridiplantae</taxon>
        <taxon>Chlorophyta</taxon>
        <taxon>core chlorophytes</taxon>
        <taxon>Chlorophyceae</taxon>
        <taxon>CS clade</taxon>
        <taxon>Chlamydomonadales</taxon>
        <taxon>Chlamydomonadaceae</taxon>
        <taxon>Chlamydomonas</taxon>
    </lineage>
</organism>
<sequence length="330" mass="33876">MSYGGQTVNFLATKDEFGMQLQLPQQQSLSVSPQGSLITVTVAGNVSSLCAPPDYMLGLTAGTPSNCQVIMKGSTPSKAACNSTAINQCCGMSVGSIEITLSSYAIVQTTFINGAKTLNTAQSLLPSSNTAQSLLSSSNGGLMVFTIGDLTLVQGDSLEITLTVALPSGSSAVPDICQLGLPSTATVGACSYTFLPAANSVGGGMCCPSSTTLPATPGINNTGTCSPSKEVPISQTIMRFSYIEGPVAVSATASSPTSTRFTFMVYNNFSACSGLMYCEAACNWQLYINPSMINALSFDSDLGTGANGMQAIRTGSNASVTFTAPPFLFL</sequence>
<evidence type="ECO:0008006" key="3">
    <source>
        <dbReference type="Google" id="ProtNLM"/>
    </source>
</evidence>